<dbReference type="InterPro" id="IPR039496">
    <property type="entry name" value="CCDC92/74_N"/>
</dbReference>
<evidence type="ECO:0000256" key="1">
    <source>
        <dbReference type="ARBA" id="ARBA00023054"/>
    </source>
</evidence>
<evidence type="ECO:0008006" key="8">
    <source>
        <dbReference type="Google" id="ProtNLM"/>
    </source>
</evidence>
<feature type="domain" description="CCDC92/74 N-terminal" evidence="4">
    <location>
        <begin position="76"/>
        <end position="130"/>
    </location>
</feature>
<dbReference type="Pfam" id="PF14917">
    <property type="entry name" value="CCDC74_C"/>
    <property type="match status" value="1"/>
</dbReference>
<dbReference type="Pfam" id="PF14916">
    <property type="entry name" value="CCDC92"/>
    <property type="match status" value="1"/>
</dbReference>
<sequence length="378" mass="42449">MSSSALPPLGNLPSWSRVSTLDRSRYPKPFLRDRLQTLPPTGSSLVPLIDHHGDAGQTSTPMDIQFLNDLSPAEQQKLLYYNKNIKFLQQQHADTLQKLHEEVDRLKQENKDLQFKFIMGKNINPDQGQRSFSAVDSSSVSNDAASGDLQSILLQEEVKDLRLALKNAQGRNNLLQHALQMHRKRSGKGKSSVSSNNISPEDEDHSEDTSPFDQTPTATEPSYLSSTEATEHTLPFGATLDPLRIQDSPGVEPRSPSVPECEVIIKYLHRLSARQQEENHLLKADLRDLLYSTKSAISRRTSSKTINTNARSEEVMKLPKVSLKQNLSHQHTVAGTSTTDRVTLPALKHSMNTNVAIRRKRQQAVQKTRTKREIPHHL</sequence>
<dbReference type="Proteomes" id="UP001642483">
    <property type="component" value="Unassembled WGS sequence"/>
</dbReference>
<dbReference type="EMBL" id="CAWYQH010000035">
    <property type="protein sequence ID" value="CAK8676552.1"/>
    <property type="molecule type" value="Genomic_DNA"/>
</dbReference>
<proteinExistence type="predicted"/>
<accession>A0ABP0FE58</accession>
<evidence type="ECO:0000313" key="6">
    <source>
        <dbReference type="EMBL" id="CAK8676552.1"/>
    </source>
</evidence>
<evidence type="ECO:0000313" key="7">
    <source>
        <dbReference type="Proteomes" id="UP001642483"/>
    </source>
</evidence>
<dbReference type="PANTHER" id="PTHR14882">
    <property type="entry name" value="COILED-COIL DOMAIN-CONTAINING 74A"/>
    <property type="match status" value="1"/>
</dbReference>
<comment type="caution">
    <text evidence="6">The sequence shown here is derived from an EMBL/GenBank/DDBJ whole genome shotgun (WGS) entry which is preliminary data.</text>
</comment>
<dbReference type="InterPro" id="IPR040370">
    <property type="entry name" value="CCDC74A/CCDC74B/CCDC92"/>
</dbReference>
<dbReference type="InterPro" id="IPR029422">
    <property type="entry name" value="CCDC74_C"/>
</dbReference>
<feature type="region of interest" description="Disordered" evidence="3">
    <location>
        <begin position="181"/>
        <end position="228"/>
    </location>
</feature>
<protein>
    <recommendedName>
        <fullName evidence="8">CCDC92/74 N-terminal domain-containing protein</fullName>
    </recommendedName>
</protein>
<evidence type="ECO:0000256" key="3">
    <source>
        <dbReference type="SAM" id="MobiDB-lite"/>
    </source>
</evidence>
<evidence type="ECO:0000259" key="4">
    <source>
        <dbReference type="Pfam" id="PF14916"/>
    </source>
</evidence>
<keyword evidence="7" id="KW-1185">Reference proteome</keyword>
<evidence type="ECO:0000259" key="5">
    <source>
        <dbReference type="Pfam" id="PF14917"/>
    </source>
</evidence>
<organism evidence="6 7">
    <name type="scientific">Clavelina lepadiformis</name>
    <name type="common">Light-bulb sea squirt</name>
    <name type="synonym">Ascidia lepadiformis</name>
    <dbReference type="NCBI Taxonomy" id="159417"/>
    <lineage>
        <taxon>Eukaryota</taxon>
        <taxon>Metazoa</taxon>
        <taxon>Chordata</taxon>
        <taxon>Tunicata</taxon>
        <taxon>Ascidiacea</taxon>
        <taxon>Aplousobranchia</taxon>
        <taxon>Clavelinidae</taxon>
        <taxon>Clavelina</taxon>
    </lineage>
</organism>
<evidence type="ECO:0000256" key="2">
    <source>
        <dbReference type="SAM" id="Coils"/>
    </source>
</evidence>
<reference evidence="6 7" key="1">
    <citation type="submission" date="2024-02" db="EMBL/GenBank/DDBJ databases">
        <authorList>
            <person name="Daric V."/>
            <person name="Darras S."/>
        </authorList>
    </citation>
    <scope>NUCLEOTIDE SEQUENCE [LARGE SCALE GENOMIC DNA]</scope>
</reference>
<dbReference type="PANTHER" id="PTHR14882:SF5">
    <property type="entry name" value="COILED-COIL DOMAIN CONTAINING 74A"/>
    <property type="match status" value="1"/>
</dbReference>
<feature type="domain" description="Coiled coil protein 74 C-terminal" evidence="5">
    <location>
        <begin position="249"/>
        <end position="372"/>
    </location>
</feature>
<gene>
    <name evidence="6" type="ORF">CVLEPA_LOCUS6011</name>
</gene>
<feature type="compositionally biased region" description="Low complexity" evidence="3">
    <location>
        <begin position="189"/>
        <end position="199"/>
    </location>
</feature>
<name>A0ABP0FE58_CLALP</name>
<feature type="coiled-coil region" evidence="2">
    <location>
        <begin position="89"/>
        <end position="116"/>
    </location>
</feature>
<feature type="compositionally biased region" description="Polar residues" evidence="3">
    <location>
        <begin position="209"/>
        <end position="228"/>
    </location>
</feature>
<keyword evidence="1 2" id="KW-0175">Coiled coil</keyword>